<comment type="caution">
    <text evidence="2">The sequence shown here is derived from an EMBL/GenBank/DDBJ whole genome shotgun (WGS) entry which is preliminary data.</text>
</comment>
<dbReference type="Gene3D" id="1.10.10.10">
    <property type="entry name" value="Winged helix-like DNA-binding domain superfamily/Winged helix DNA-binding domain"/>
    <property type="match status" value="1"/>
</dbReference>
<dbReference type="InterPro" id="IPR007737">
    <property type="entry name" value="Mga_HTH"/>
</dbReference>
<dbReference type="AlphaFoldDB" id="A0A242CFC4"/>
<dbReference type="Pfam" id="PF05043">
    <property type="entry name" value="Mga"/>
    <property type="match status" value="1"/>
</dbReference>
<name>A0A242CFC4_9ENTE</name>
<evidence type="ECO:0000313" key="2">
    <source>
        <dbReference type="EMBL" id="OTO08937.1"/>
    </source>
</evidence>
<protein>
    <recommendedName>
        <fullName evidence="1">Mga helix-turn-helix domain-containing protein</fullName>
    </recommendedName>
</protein>
<gene>
    <name evidence="2" type="ORF">A5880_001937</name>
</gene>
<sequence length="500" mass="59443">MKEFLNKSDNNKVMVLDYLIRDSKEVLVTDIISKTKLSTSTIHHIIHSFKENTYITKENIQLNYNETGKLHSVKIEGVSMIDASFFYLEKSLLFITIKELFQTGQMNRVKICEKYFISSSTFSRVRKRLAKILESFDLSLTRENILEGEEYKIRNFYFLFFSNACSKWLFSKEAYSTLEAALKSDFLNSLNFDPSQKGLVRLFMHICSTRNAQKKYISDVASFELKEKGSLKKIFLDIYQYLNMYFPYIENKLEEAKFIFLFCTRHQIIKIDLLMEDEITFDTRNIEYFDYIKNYLVDAVLVQFFEDDEQYYGMINFEITTYLLFAYTSFSDGRRFLYNYDEDNYDRKTKYEKQIYNKVGNILDSMEQNLLWSFFNIELDDDGNKDAMNNKLFILIYSLLSKKEMNKTRMEKVTIYVQNSKVYIGDIIKAKIKKMFSDKVELTEVYTSKVDLFVTDKQYDGERIFPRTVYVTTFSDAQAMNALFNEIFLEIIKQVNNERL</sequence>
<accession>A0A242CFC4</accession>
<evidence type="ECO:0000259" key="1">
    <source>
        <dbReference type="Pfam" id="PF05043"/>
    </source>
</evidence>
<proteinExistence type="predicted"/>
<dbReference type="STRING" id="1834181.A5880_001937"/>
<organism evidence="2">
    <name type="scientific">Candidatus Enterococcus mansonii</name>
    <dbReference type="NCBI Taxonomy" id="1834181"/>
    <lineage>
        <taxon>Bacteria</taxon>
        <taxon>Bacillati</taxon>
        <taxon>Bacillota</taxon>
        <taxon>Bacilli</taxon>
        <taxon>Lactobacillales</taxon>
        <taxon>Enterococcaceae</taxon>
        <taxon>Enterococcus</taxon>
    </lineage>
</organism>
<dbReference type="InterPro" id="IPR036388">
    <property type="entry name" value="WH-like_DNA-bd_sf"/>
</dbReference>
<dbReference type="EMBL" id="NGLE01000002">
    <property type="protein sequence ID" value="OTO08937.1"/>
    <property type="molecule type" value="Genomic_DNA"/>
</dbReference>
<dbReference type="OrthoDB" id="2174457at2"/>
<feature type="domain" description="Mga helix-turn-helix" evidence="1">
    <location>
        <begin position="83"/>
        <end position="161"/>
    </location>
</feature>
<reference evidence="2" key="1">
    <citation type="submission" date="2017-05" db="EMBL/GenBank/DDBJ databases">
        <title>The Genome Sequence of Enterococcus sp. 4G2_DIV0659.</title>
        <authorList>
            <consortium name="The Broad Institute Genomics Platform"/>
            <consortium name="The Broad Institute Genomic Center for Infectious Diseases"/>
            <person name="Earl A."/>
            <person name="Manson A."/>
            <person name="Schwartman J."/>
            <person name="Gilmore M."/>
            <person name="Abouelleil A."/>
            <person name="Cao P."/>
            <person name="Chapman S."/>
            <person name="Cusick C."/>
            <person name="Shea T."/>
            <person name="Young S."/>
            <person name="Neafsey D."/>
            <person name="Nusbaum C."/>
            <person name="Birren B."/>
        </authorList>
    </citation>
    <scope>NUCLEOTIDE SEQUENCE [LARGE SCALE GENOMIC DNA]</scope>
    <source>
        <strain evidence="2">4G2_DIV0659</strain>
    </source>
</reference>